<dbReference type="SUPFAM" id="SSF47336">
    <property type="entry name" value="ACP-like"/>
    <property type="match status" value="2"/>
</dbReference>
<dbReference type="CDD" id="cd19534">
    <property type="entry name" value="E_NRPS"/>
    <property type="match status" value="1"/>
</dbReference>
<dbReference type="PROSITE" id="PS00455">
    <property type="entry name" value="AMP_BINDING"/>
    <property type="match status" value="2"/>
</dbReference>
<reference evidence="7" key="1">
    <citation type="journal article" date="2012" name="MBio">
        <title>Comparative genome analysis of Trichophyton rubrum and related dermatophytes reveals candidate genes involved in infection.</title>
        <authorList>
            <person name="Martinez D.A."/>
            <person name="Oliver B.G."/>
            <person name="Graeser Y."/>
            <person name="Goldberg J.M."/>
            <person name="Li W."/>
            <person name="Martinez-Rossi N.M."/>
            <person name="Monod M."/>
            <person name="Shelest E."/>
            <person name="Barton R.C."/>
            <person name="Birch E."/>
            <person name="Brakhage A.A."/>
            <person name="Chen Z."/>
            <person name="Gurr S.J."/>
            <person name="Heiman D."/>
            <person name="Heitman J."/>
            <person name="Kosti I."/>
            <person name="Rossi A."/>
            <person name="Saif S."/>
            <person name="Samalova M."/>
            <person name="Saunders C.W."/>
            <person name="Shea T."/>
            <person name="Summerbell R.C."/>
            <person name="Xu J."/>
            <person name="Young S."/>
            <person name="Zeng Q."/>
            <person name="Birren B.W."/>
            <person name="Cuomo C.A."/>
            <person name="White T.C."/>
        </authorList>
    </citation>
    <scope>NUCLEOTIDE SEQUENCE [LARGE SCALE GENOMIC DNA]</scope>
    <source>
        <strain evidence="7">ATCC MYA-4605 / CBS 113480</strain>
    </source>
</reference>
<keyword evidence="7" id="KW-1185">Reference proteome</keyword>
<dbReference type="InterPro" id="IPR042099">
    <property type="entry name" value="ANL_N_sf"/>
</dbReference>
<dbReference type="InterPro" id="IPR023213">
    <property type="entry name" value="CAT-like_dom_sf"/>
</dbReference>
<dbReference type="GO" id="GO:0031177">
    <property type="term" value="F:phosphopantetheine binding"/>
    <property type="evidence" value="ECO:0007669"/>
    <property type="project" value="InterPro"/>
</dbReference>
<dbReference type="FunFam" id="3.30.559.30:FF:000003">
    <property type="entry name" value="Nonribosomal peptide synthase SidD"/>
    <property type="match status" value="1"/>
</dbReference>
<dbReference type="eggNOG" id="KOG1178">
    <property type="taxonomic scope" value="Eukaryota"/>
</dbReference>
<dbReference type="PROSITE" id="PS50075">
    <property type="entry name" value="CARRIER"/>
    <property type="match status" value="2"/>
</dbReference>
<evidence type="ECO:0000259" key="5">
    <source>
        <dbReference type="PROSITE" id="PS50075"/>
    </source>
</evidence>
<dbReference type="Gene3D" id="3.30.300.30">
    <property type="match status" value="2"/>
</dbReference>
<sequence>MRYQLHQGGGSRGGNAAINTHDAEWVKKLAFDSTWTWSPVVPEPVEACIHSLVKRVACEKPDAPAICSWDGDLTYLQLDQLSSRLAYQLVDAGVTPGSKVLLCFEKTCLAPVSMLAMMKAGGVSIALDIEQDHQHLRAIADQISAPIIISSSENERLARKLGKSKVIIVDHELLSSLRNASKPSHDLPAVSPSDTLCEVYGVDSTIGLPEQGIKFTHRSLSSAATYQQAALGITPSSRICDLESYSSNAAWHNLLVLTCGGSLCIPPTPGYQGNRSDLISALQSNNALLSHRSAAVLDNSELFRLVQLKYMAASVDPLGFKPLGHYITTSNEPRILEDTSPASDDSCVMPMSETEKNGTGSLVGKLDTGETVIGELQIIDEGWQVSSRDLIDDHTMNARDGPFVLDLNKQPTVRCEEIGLSDSSTSPVSSNGSVATYEDVMSRTEPTDHEPSGHTILPFSLLDSSISKGEIRAYAARLCSVKESQVLDIMPCTPLQEGLLALTTKRSGDYVAKNIFEIANGIDTERLRRAWDQVVSMNSILRTRIASFPHHGIMQVVLDDGVPWAFGAALEDSEHIGSSNENNEMGLGTPLVKFAIFETGAGNPRYFRWEIHHALYDGWTIPLLLSQAEQAYFNELCQPLQPMTAFIKYILDRDIGAEKSFWQDQFANIKGSHFPLTKAGYHPKPDSQFVQTVSGLNWGQGDFTPATVIRAAWSVTAANGAGSNESLFGVVVTGRQAPVPNIELMAGPTIATLPIRVNVDWDEKCRKLLDTIQRQSVEMIPFEQTGLQRISRISEQTAAGCQFQTLLVIQPSSEGEQTPSKPFLTESVSSQAGNEWQDFNTYPVVVECQLEPDGVQLRVGFDSTLIRKQKMERVIDGFIFAVKELSNSSLQQERLAILAQDYSGLEDIWAWNERVPEATESCIHNLISQRVQENPYAQAICAWDGEMTYQELDSLSTELAYKMVDKGIAGTVVPLLFEKSKFMPVAVLAVMKAGGGCLPVDIKQPYERLSAITAQANSSIIVSSVANEAVAVKLAAAKKAEDVEVVVVGPDQLSAVSAATRTLPNVKPSDILYVVFTSGSTGTPKGVINTHRGLCSAISYQQKALGFSSTSRVFDFASYAFDAAWCNLLHALTVGGTLCIPSQDERENDLAGCLEKYNVTTVDFTPSVARFLGPAVLSRLSTLILGGEAVLPGDVHLAGDNTDIINVYGPAECTPTATFADITKASSINIGRGAGVCTWVVDPDDPESLAPVGTVGELWLEGPLVGEGYLNDPEKTAAAFVQDPAWLLRGLPARPGLPGRPGRSGQLYRTGDLVQYKEDGSLIFVSRKDTQVKIRGQRVELGDVEQHVLDNLTLNFQVHDVNVSNAQVTAETIHPEGSNSAVLVVFVTLTCEGDVEVTEDTHASAVKKATDGLSDRLAEKVPIYMIPTSYIPMWSLPMTPTGKTDRKKLRATGEYLWLKYRNTADDEESTETLTDVEIILQQVWMSVLNLSACETSVNKPFTRLGGDSITAMQVVSQCRLHNISITVSQILQASTIRRLAANCQVGSSDSTATEDYDALDIEQTEQPFELGPIQQMFFESYPDGLNHYNQTFVLELGKPVLPDTFEAAVRALVKRHAALRTRFRRDSESGRWMQAIFSEDDALSLVYAEHSVSSHHDVAKAGQQRQLSLDIKTGPLFACDLFNVPGYPQVVILSAHHLVVDLVSWRIIWGDLEDFIENGMLVSQPTASFQAWCKRQAKIGQNLSPLSVLPYSMPESGWDFWGLPLSENTFNDLVVFTETFDESLTIQLFGDSNSCLRTEPVDIILGAVAHSFLHTFSERAVPVIWTEGHGRDQLDDFHLDVSGTVGWFTTIQPLPIDITLASSVFDAIKMVKDRRSGVPGKGLPYFACRYYSESGKEAFKDHQAVEVMFNFTGRYQQLEAEEGLFKRPQNMGEADSLIQEVPELARRFTLIEVDSHVEGDRLVVSFSVHKKMKHQDRIGFWARNFGDTLTSVTGQLLHSKREFTLNDLPCLSLSYFGLDVLLKEQLPSMEITPGDIADIYPCSPLQEGILLSVQKEAASYDSFSIWRCISHDGTSVSPSRLEAAWKTVVSRHTILQSVFSLHPEGSGYIQIVLPKSTARVSHIITSDNNPVSVLSALERPTYHASEPEHSFTICSSENGEVACRLDANHTLIDGWSVNVLVQDIIALYMGSNLAPAPPFGSIIRYISTIPKAQRITSWSKLLSGVKPSEFPTIPKQQVQMTKEADQDIPIAADSIPGVLDVCKKLVITRSVFLQVAWAMLLSYFTSKPDVCFGYLSSCRDSPVDGVDTIVGPLANLLISRIDLRPSTKEVLKKVSETSIRHLEIQHTSLADIQHHVGLSGKRLFNTALSIRGGDKLKGGDDATLSFESCTGEDPNEYDLNLSVNVDGDSMDAVVSFRPSYISRQVAQEAANVLIKAINYLVALNTEDTNDTSLCGDFFKSIVGVDEESTQDFWRAHFSNTQGAHFPDTRSVAYKSKPNLEKTIYLQNLEWAGCSKYTATTLIKAAWSIVSARNLRSDEALFGESVSGGAPVLPVRIQLDWDTTIDQLLEVIQGQAEKMGIFSRTPLERIRSINNDTRVGCCFRTVIHMIDHLCKDSTAYNPSPMNATIKEACVDAAAITVKFFIEPDSMKICLRFDSGIIGEVEAMRIGHQFEHVLRQILKPRIRGHKLRDVVVISSQDIKNIWEWNRAVPEPVIGCVHQLIVEQALETPLAPAINAWDGELTYQELNDLSTYLAHTLIDKGVGRGSIVPLLFEKSMWTPVAALAVMKAGGALVLTDPTSQPEERLRTITTLVKAKICLSSAANEALARSLGIEHVLLVGPDHLPGPILATPQQSEDSTLPNVHPTDLLYIMFTSGTTGTPKGVMLSHQNLCSAITYQRAALGYTQTSRVLDFSSYAFDVAWSNLLNTLTVAQGACLCIASTSERQNDLSGCLEKYRVTLADLTPSIARHLSGLEKLSTLVLGGEVVLPTDVDLAGDKTTVINAYGPAECTTSSTILDLTESPNGGLGRGVGLCTWIVEPDDPGTLAPLHSPGELWLEGPLVGDGYLDDPIKSAAAFIEDPAWLVKGAPGHHGRRGRVYRTGDLVRYKEDGSIVYLGRKDTQVKIRGQRVELGEVEHWVMNAIQAPRESSVNVQVVAETIQPMGAGTSILAAFVSLGTTDETHDAAVKKAVHGVNDRLAISLPPYLIPTTYIPLQTIPRMPTGKIDRSRLRSIGASLSSEDLAQLSRSDSERLPPQTEAERLIQGLWAEVLKVDPDTISADDSFFRIGGDSIGAMRLVGMARQKDFSLTVRDIFRSPVLRDLAALQS</sequence>
<feature type="domain" description="Carrier" evidence="5">
    <location>
        <begin position="3254"/>
        <end position="3327"/>
    </location>
</feature>
<dbReference type="InterPro" id="IPR006162">
    <property type="entry name" value="Ppantetheine_attach_site"/>
</dbReference>
<dbReference type="SUPFAM" id="SSF52777">
    <property type="entry name" value="CoA-dependent acyltransferases"/>
    <property type="match status" value="7"/>
</dbReference>
<dbReference type="InterPro" id="IPR020845">
    <property type="entry name" value="AMP-binding_CS"/>
</dbReference>
<dbReference type="OMA" id="SWRIIWG"/>
<name>C5G0F2_ARTOC</name>
<evidence type="ECO:0000256" key="1">
    <source>
        <dbReference type="ARBA" id="ARBA00022450"/>
    </source>
</evidence>
<keyword evidence="3" id="KW-0436">Ligase</keyword>
<keyword evidence="1" id="KW-0596">Phosphopantetheine</keyword>
<dbReference type="InterPro" id="IPR000873">
    <property type="entry name" value="AMP-dep_synth/lig_dom"/>
</dbReference>
<dbReference type="InterPro" id="IPR010071">
    <property type="entry name" value="AA_adenyl_dom"/>
</dbReference>
<dbReference type="FunFam" id="3.30.300.30:FF:000015">
    <property type="entry name" value="Nonribosomal peptide synthase SidD"/>
    <property type="match status" value="2"/>
</dbReference>
<dbReference type="Pfam" id="PF00668">
    <property type="entry name" value="Condensation"/>
    <property type="match status" value="4"/>
</dbReference>
<dbReference type="PROSITE" id="PS00012">
    <property type="entry name" value="PHOSPHOPANTETHEINE"/>
    <property type="match status" value="1"/>
</dbReference>
<evidence type="ECO:0000256" key="4">
    <source>
        <dbReference type="ARBA" id="ARBA00022737"/>
    </source>
</evidence>
<dbReference type="Pfam" id="PF00550">
    <property type="entry name" value="PP-binding"/>
    <property type="match status" value="2"/>
</dbReference>
<dbReference type="InterPro" id="IPR036736">
    <property type="entry name" value="ACP-like_sf"/>
</dbReference>
<dbReference type="EMBL" id="DS995708">
    <property type="protein sequence ID" value="EEQ35605.1"/>
    <property type="molecule type" value="Genomic_DNA"/>
</dbReference>
<dbReference type="HOGENOM" id="CLU_000022_60_8_1"/>
<dbReference type="Proteomes" id="UP000002035">
    <property type="component" value="Unassembled WGS sequence"/>
</dbReference>
<dbReference type="InterPro" id="IPR020806">
    <property type="entry name" value="PKS_PP-bd"/>
</dbReference>
<dbReference type="CDD" id="cd19542">
    <property type="entry name" value="CT_NRPS-like"/>
    <property type="match status" value="1"/>
</dbReference>
<dbReference type="RefSeq" id="XP_002843341.1">
    <property type="nucleotide sequence ID" value="XM_002843295.1"/>
</dbReference>
<organism evidence="6 7">
    <name type="scientific">Arthroderma otae (strain ATCC MYA-4605 / CBS 113480)</name>
    <name type="common">Microsporum canis</name>
    <dbReference type="NCBI Taxonomy" id="554155"/>
    <lineage>
        <taxon>Eukaryota</taxon>
        <taxon>Fungi</taxon>
        <taxon>Dikarya</taxon>
        <taxon>Ascomycota</taxon>
        <taxon>Pezizomycotina</taxon>
        <taxon>Eurotiomycetes</taxon>
        <taxon>Eurotiomycetidae</taxon>
        <taxon>Onygenales</taxon>
        <taxon>Arthrodermataceae</taxon>
        <taxon>Microsporum</taxon>
    </lineage>
</organism>
<dbReference type="PANTHER" id="PTHR45527:SF12">
    <property type="entry name" value="NONRIBOSOMAL PEPTIDE SYNTHETASE IVOA"/>
    <property type="match status" value="1"/>
</dbReference>
<dbReference type="SMART" id="SM00823">
    <property type="entry name" value="PKS_PP"/>
    <property type="match status" value="2"/>
</dbReference>
<dbReference type="OrthoDB" id="416786at2759"/>
<dbReference type="CDD" id="cd19545">
    <property type="entry name" value="FUM14_C_NRPS-like"/>
    <property type="match status" value="1"/>
</dbReference>
<dbReference type="FunFam" id="1.10.1200.10:FF:000005">
    <property type="entry name" value="Nonribosomal peptide synthetase 1"/>
    <property type="match status" value="1"/>
</dbReference>
<dbReference type="InterPro" id="IPR009081">
    <property type="entry name" value="PP-bd_ACP"/>
</dbReference>
<dbReference type="GO" id="GO:0016874">
    <property type="term" value="F:ligase activity"/>
    <property type="evidence" value="ECO:0007669"/>
    <property type="project" value="UniProtKB-KW"/>
</dbReference>
<proteinExistence type="predicted"/>
<evidence type="ECO:0000313" key="6">
    <source>
        <dbReference type="EMBL" id="EEQ35605.1"/>
    </source>
</evidence>
<dbReference type="Gene3D" id="3.30.559.10">
    <property type="entry name" value="Chloramphenicol acetyltransferase-like domain"/>
    <property type="match status" value="3"/>
</dbReference>
<feature type="domain" description="Carrier" evidence="5">
    <location>
        <begin position="1471"/>
        <end position="1547"/>
    </location>
</feature>
<evidence type="ECO:0000256" key="2">
    <source>
        <dbReference type="ARBA" id="ARBA00022553"/>
    </source>
</evidence>
<dbReference type="STRING" id="554155.C5G0F2"/>
<evidence type="ECO:0000256" key="3">
    <source>
        <dbReference type="ARBA" id="ARBA00022598"/>
    </source>
</evidence>
<dbReference type="PANTHER" id="PTHR45527">
    <property type="entry name" value="NONRIBOSOMAL PEPTIDE SYNTHETASE"/>
    <property type="match status" value="1"/>
</dbReference>
<accession>C5G0F2</accession>
<dbReference type="GO" id="GO:0043041">
    <property type="term" value="P:amino acid activation for nonribosomal peptide biosynthetic process"/>
    <property type="evidence" value="ECO:0007669"/>
    <property type="project" value="TreeGrafter"/>
</dbReference>
<dbReference type="GO" id="GO:0005737">
    <property type="term" value="C:cytoplasm"/>
    <property type="evidence" value="ECO:0007669"/>
    <property type="project" value="TreeGrafter"/>
</dbReference>
<dbReference type="Gene3D" id="3.40.50.12780">
    <property type="entry name" value="N-terminal domain of ligase-like"/>
    <property type="match status" value="3"/>
</dbReference>
<dbReference type="VEuPathDB" id="FungiDB:MCYG_08424"/>
<dbReference type="NCBIfam" id="TIGR01733">
    <property type="entry name" value="AA-adenyl-dom"/>
    <property type="match status" value="2"/>
</dbReference>
<dbReference type="CDD" id="cd05918">
    <property type="entry name" value="A_NRPS_SidN3_like"/>
    <property type="match status" value="2"/>
</dbReference>
<dbReference type="Gene3D" id="3.30.559.30">
    <property type="entry name" value="Nonribosomal peptide synthetase, condensation domain"/>
    <property type="match status" value="4"/>
</dbReference>
<dbReference type="FunFam" id="3.30.559.10:FF:000016">
    <property type="entry name" value="Nonribosomal peptide synthase Pes1"/>
    <property type="match status" value="1"/>
</dbReference>
<gene>
    <name evidence="6" type="ORF">MCYG_08424</name>
</gene>
<dbReference type="SUPFAM" id="SSF56801">
    <property type="entry name" value="Acetyl-CoA synthetase-like"/>
    <property type="match status" value="3"/>
</dbReference>
<evidence type="ECO:0000313" key="7">
    <source>
        <dbReference type="Proteomes" id="UP000002035"/>
    </source>
</evidence>
<dbReference type="InterPro" id="IPR045851">
    <property type="entry name" value="AMP-bd_C_sf"/>
</dbReference>
<dbReference type="InterPro" id="IPR001242">
    <property type="entry name" value="Condensation_dom"/>
</dbReference>
<protein>
    <submittedName>
        <fullName evidence="6">Non-ribosomal peptide synthetase</fullName>
    </submittedName>
</protein>
<keyword evidence="2" id="KW-0597">Phosphoprotein</keyword>
<keyword evidence="4" id="KW-0677">Repeat</keyword>
<dbReference type="Gene3D" id="1.10.1200.10">
    <property type="entry name" value="ACP-like"/>
    <property type="match status" value="2"/>
</dbReference>
<dbReference type="FunFam" id="3.30.559.30:FF:000002">
    <property type="entry name" value="Nonribosomal peptide synthase Pes1"/>
    <property type="match status" value="1"/>
</dbReference>
<dbReference type="GeneID" id="9227517"/>
<dbReference type="Pfam" id="PF00501">
    <property type="entry name" value="AMP-binding"/>
    <property type="match status" value="3"/>
</dbReference>
<dbReference type="GO" id="GO:0044550">
    <property type="term" value="P:secondary metabolite biosynthetic process"/>
    <property type="evidence" value="ECO:0007669"/>
    <property type="project" value="TreeGrafter"/>
</dbReference>